<accession>A0ABV6YKW2</accession>
<feature type="non-terminal residue" evidence="1">
    <location>
        <position position="76"/>
    </location>
</feature>
<gene>
    <name evidence="1" type="ORF">ACFL6M_05130</name>
</gene>
<evidence type="ECO:0000313" key="2">
    <source>
        <dbReference type="Proteomes" id="UP001593833"/>
    </source>
</evidence>
<reference evidence="1 2" key="1">
    <citation type="submission" date="2024-09" db="EMBL/GenBank/DDBJ databases">
        <authorList>
            <person name="D'Angelo T."/>
        </authorList>
    </citation>
    <scope>NUCLEOTIDE SEQUENCE [LARGE SCALE GENOMIC DNA]</scope>
    <source>
        <strain evidence="1">SAG AM-320-E07</strain>
    </source>
</reference>
<comment type="caution">
    <text evidence="1">The sequence shown here is derived from an EMBL/GenBank/DDBJ whole genome shotgun (WGS) entry which is preliminary data.</text>
</comment>
<dbReference type="Proteomes" id="UP001593833">
    <property type="component" value="Unassembled WGS sequence"/>
</dbReference>
<evidence type="ECO:0000313" key="1">
    <source>
        <dbReference type="EMBL" id="MFC1572965.1"/>
    </source>
</evidence>
<dbReference type="EMBL" id="JBHPKH010000055">
    <property type="protein sequence ID" value="MFC1572965.1"/>
    <property type="molecule type" value="Genomic_DNA"/>
</dbReference>
<name>A0ABV6YKW2_UNCEI</name>
<protein>
    <submittedName>
        <fullName evidence="1">Uncharacterized protein</fullName>
    </submittedName>
</protein>
<proteinExistence type="predicted"/>
<organism evidence="1 2">
    <name type="scientific">Eiseniibacteriota bacterium</name>
    <dbReference type="NCBI Taxonomy" id="2212470"/>
    <lineage>
        <taxon>Bacteria</taxon>
        <taxon>Candidatus Eiseniibacteriota</taxon>
    </lineage>
</organism>
<keyword evidence="2" id="KW-1185">Reference proteome</keyword>
<sequence length="76" mass="8028">MRLSQPDHGVPRLVHRGLSGAVMLAAFLLIGADVQASREASVACPSDGHINPEEYLTPQGRLSLQAVREAGLEGPL</sequence>